<dbReference type="NCBIfam" id="NF001368">
    <property type="entry name" value="PRK00277.1"/>
    <property type="match status" value="1"/>
</dbReference>
<comment type="subunit">
    <text evidence="7">Fourteen ClpP subunits assemble into 2 heptameric rings which stack back to back to give a disk-like structure with a central cavity, resembling the structure of eukaryotic proteasomes.</text>
</comment>
<comment type="subcellular location">
    <subcellularLocation>
        <location evidence="7">Cytoplasm</location>
    </subcellularLocation>
</comment>
<evidence type="ECO:0000256" key="7">
    <source>
        <dbReference type="HAMAP-Rule" id="MF_00444"/>
    </source>
</evidence>
<dbReference type="AlphaFoldDB" id="A0A1G7XIV8"/>
<comment type="catalytic activity">
    <reaction evidence="6 7 8">
        <text>Hydrolysis of proteins to small peptides in the presence of ATP and magnesium. alpha-casein is the usual test substrate. In the absence of ATP, only oligopeptides shorter than five residues are hydrolyzed (such as succinyl-Leu-Tyr-|-NHMec, and Leu-Tyr-Leu-|-Tyr-Trp, in which cleavage of the -Tyr-|-Leu- and -Tyr-|-Trp bonds also occurs).</text>
        <dbReference type="EC" id="3.4.21.92"/>
    </reaction>
</comment>
<keyword evidence="3 7" id="KW-0645">Protease</keyword>
<evidence type="ECO:0000256" key="3">
    <source>
        <dbReference type="ARBA" id="ARBA00022670"/>
    </source>
</evidence>
<evidence type="ECO:0000256" key="8">
    <source>
        <dbReference type="PROSITE-ProRule" id="PRU10086"/>
    </source>
</evidence>
<evidence type="ECO:0000256" key="9">
    <source>
        <dbReference type="RuleBase" id="RU003567"/>
    </source>
</evidence>
<dbReference type="GO" id="GO:0006515">
    <property type="term" value="P:protein quality control for misfolded or incompletely synthesized proteins"/>
    <property type="evidence" value="ECO:0007669"/>
    <property type="project" value="TreeGrafter"/>
</dbReference>
<evidence type="ECO:0000256" key="5">
    <source>
        <dbReference type="ARBA" id="ARBA00022825"/>
    </source>
</evidence>
<comment type="function">
    <text evidence="7">Cleaves peptides in various proteins in a process that requires ATP hydrolysis. Has a chymotrypsin-like activity. Plays a major role in the degradation of misfolded proteins.</text>
</comment>
<proteinExistence type="inferred from homology"/>
<dbReference type="RefSeq" id="WP_090685200.1">
    <property type="nucleotide sequence ID" value="NZ_FNCJ01000005.1"/>
</dbReference>
<evidence type="ECO:0000256" key="2">
    <source>
        <dbReference type="ARBA" id="ARBA00022490"/>
    </source>
</evidence>
<dbReference type="GO" id="GO:0005737">
    <property type="term" value="C:cytoplasm"/>
    <property type="evidence" value="ECO:0007669"/>
    <property type="project" value="UniProtKB-SubCell"/>
</dbReference>
<keyword evidence="2 7" id="KW-0963">Cytoplasm</keyword>
<dbReference type="Pfam" id="PF00574">
    <property type="entry name" value="CLP_protease"/>
    <property type="match status" value="1"/>
</dbReference>
<feature type="active site" evidence="7 8">
    <location>
        <position position="133"/>
    </location>
</feature>
<name>A0A1G7XIV8_9BURK</name>
<dbReference type="PRINTS" id="PR00127">
    <property type="entry name" value="CLPPROTEASEP"/>
</dbReference>
<accession>A0A1G7XIV8</accession>
<dbReference type="OrthoDB" id="9802800at2"/>
<protein>
    <recommendedName>
        <fullName evidence="7 9">ATP-dependent Clp protease proteolytic subunit</fullName>
        <ecNumber evidence="7">3.4.21.92</ecNumber>
    </recommendedName>
    <alternativeName>
        <fullName evidence="7">Endopeptidase Clp</fullName>
    </alternativeName>
</protein>
<reference evidence="10 11" key="1">
    <citation type="submission" date="2016-10" db="EMBL/GenBank/DDBJ databases">
        <authorList>
            <person name="de Groot N.N."/>
        </authorList>
    </citation>
    <scope>NUCLEOTIDE SEQUENCE [LARGE SCALE GENOMIC DNA]</scope>
    <source>
        <strain evidence="10 11">LMG 2247</strain>
    </source>
</reference>
<dbReference type="GO" id="GO:0004252">
    <property type="term" value="F:serine-type endopeptidase activity"/>
    <property type="evidence" value="ECO:0007669"/>
    <property type="project" value="UniProtKB-UniRule"/>
</dbReference>
<dbReference type="HAMAP" id="MF_00444">
    <property type="entry name" value="ClpP"/>
    <property type="match status" value="1"/>
</dbReference>
<sequence>MQSSSPSFSGLGLVPTVIEQSGRGERAYDIYSRLLRERIVFLVGPVNEQSASLIVAQLLFLESENPDKDISFYINSPGGSVYDGLAIYDTMQFIKPEVSTLCTGFAASMGTFLLTAGQRGKRYALPNARIMIHQPSGGSQGTAADVEIQAREVLYQRERLNAMMAEHTGRSIDEIVRDTDRDNFMSAAAAKTYGLIEDVLQTREALGAAARSKAM</sequence>
<organism evidence="10 11">
    <name type="scientific">Paraburkholderia phenazinium</name>
    <dbReference type="NCBI Taxonomy" id="60549"/>
    <lineage>
        <taxon>Bacteria</taxon>
        <taxon>Pseudomonadati</taxon>
        <taxon>Pseudomonadota</taxon>
        <taxon>Betaproteobacteria</taxon>
        <taxon>Burkholderiales</taxon>
        <taxon>Burkholderiaceae</taxon>
        <taxon>Paraburkholderia</taxon>
    </lineage>
</organism>
<gene>
    <name evidence="7" type="primary">clpP</name>
    <name evidence="10" type="ORF">SAMN05216466_105366</name>
</gene>
<dbReference type="CDD" id="cd07017">
    <property type="entry name" value="S14_ClpP_2"/>
    <property type="match status" value="1"/>
</dbReference>
<keyword evidence="4 7" id="KW-0378">Hydrolase</keyword>
<dbReference type="EMBL" id="FNCJ01000005">
    <property type="protein sequence ID" value="SDG83981.1"/>
    <property type="molecule type" value="Genomic_DNA"/>
</dbReference>
<dbReference type="PANTHER" id="PTHR10381">
    <property type="entry name" value="ATP-DEPENDENT CLP PROTEASE PROTEOLYTIC SUBUNIT"/>
    <property type="match status" value="1"/>
</dbReference>
<evidence type="ECO:0000313" key="10">
    <source>
        <dbReference type="EMBL" id="SDG83981.1"/>
    </source>
</evidence>
<dbReference type="NCBIfam" id="TIGR00493">
    <property type="entry name" value="clpP"/>
    <property type="match status" value="1"/>
</dbReference>
<dbReference type="GO" id="GO:0004176">
    <property type="term" value="F:ATP-dependent peptidase activity"/>
    <property type="evidence" value="ECO:0007669"/>
    <property type="project" value="InterPro"/>
</dbReference>
<dbReference type="InterPro" id="IPR029045">
    <property type="entry name" value="ClpP/crotonase-like_dom_sf"/>
</dbReference>
<evidence type="ECO:0000256" key="4">
    <source>
        <dbReference type="ARBA" id="ARBA00022801"/>
    </source>
</evidence>
<dbReference type="GO" id="GO:0051117">
    <property type="term" value="F:ATPase binding"/>
    <property type="evidence" value="ECO:0007669"/>
    <property type="project" value="TreeGrafter"/>
</dbReference>
<feature type="active site" description="Nucleophile" evidence="7">
    <location>
        <position position="108"/>
    </location>
</feature>
<dbReference type="SUPFAM" id="SSF52096">
    <property type="entry name" value="ClpP/crotonase"/>
    <property type="match status" value="1"/>
</dbReference>
<dbReference type="FunFam" id="3.90.226.10:FF:000001">
    <property type="entry name" value="ATP-dependent Clp protease proteolytic subunit"/>
    <property type="match status" value="1"/>
</dbReference>
<dbReference type="Gene3D" id="3.90.226.10">
    <property type="entry name" value="2-enoyl-CoA Hydratase, Chain A, domain 1"/>
    <property type="match status" value="1"/>
</dbReference>
<dbReference type="Proteomes" id="UP000199706">
    <property type="component" value="Unassembled WGS sequence"/>
</dbReference>
<dbReference type="PROSITE" id="PS00382">
    <property type="entry name" value="CLP_PROTEASE_HIS"/>
    <property type="match status" value="1"/>
</dbReference>
<dbReference type="InterPro" id="IPR023562">
    <property type="entry name" value="ClpP/TepA"/>
</dbReference>
<evidence type="ECO:0000256" key="6">
    <source>
        <dbReference type="ARBA" id="ARBA00034021"/>
    </source>
</evidence>
<comment type="similarity">
    <text evidence="1 7 9">Belongs to the peptidase S14 family.</text>
</comment>
<evidence type="ECO:0000313" key="11">
    <source>
        <dbReference type="Proteomes" id="UP000199706"/>
    </source>
</evidence>
<dbReference type="PANTHER" id="PTHR10381:SF70">
    <property type="entry name" value="ATP-DEPENDENT CLP PROTEASE PROTEOLYTIC SUBUNIT"/>
    <property type="match status" value="1"/>
</dbReference>
<dbReference type="InterPro" id="IPR033135">
    <property type="entry name" value="ClpP_His_AS"/>
</dbReference>
<dbReference type="NCBIfam" id="NF009205">
    <property type="entry name" value="PRK12553.1"/>
    <property type="match status" value="1"/>
</dbReference>
<evidence type="ECO:0000256" key="1">
    <source>
        <dbReference type="ARBA" id="ARBA00007039"/>
    </source>
</evidence>
<dbReference type="InterPro" id="IPR001907">
    <property type="entry name" value="ClpP"/>
</dbReference>
<keyword evidence="5 7" id="KW-0720">Serine protease</keyword>
<dbReference type="EC" id="3.4.21.92" evidence="7"/>
<dbReference type="GO" id="GO:0009368">
    <property type="term" value="C:endopeptidase Clp complex"/>
    <property type="evidence" value="ECO:0007669"/>
    <property type="project" value="TreeGrafter"/>
</dbReference>